<name>A0A0D6DY04_9LACT</name>
<evidence type="ECO:0000313" key="5">
    <source>
        <dbReference type="Proteomes" id="UP000033166"/>
    </source>
</evidence>
<dbReference type="Proteomes" id="UP000033166">
    <property type="component" value="Chromosome I"/>
</dbReference>
<dbReference type="NCBIfam" id="TIGR00040">
    <property type="entry name" value="yfcE"/>
    <property type="match status" value="1"/>
</dbReference>
<dbReference type="GO" id="GO:0016787">
    <property type="term" value="F:hydrolase activity"/>
    <property type="evidence" value="ECO:0007669"/>
    <property type="project" value="UniProtKB-UniRule"/>
</dbReference>
<organism evidence="4 5">
    <name type="scientific">Pseudolactococcus piscium MKFS47</name>
    <dbReference type="NCBI Taxonomy" id="297352"/>
    <lineage>
        <taxon>Bacteria</taxon>
        <taxon>Bacillati</taxon>
        <taxon>Bacillota</taxon>
        <taxon>Bacilli</taxon>
        <taxon>Lactobacillales</taxon>
        <taxon>Streptococcaceae</taxon>
        <taxon>Pseudolactococcus</taxon>
    </lineage>
</organism>
<dbReference type="InterPro" id="IPR029052">
    <property type="entry name" value="Metallo-depent_PP-like"/>
</dbReference>
<reference evidence="5" key="1">
    <citation type="submission" date="2015-01" db="EMBL/GenBank/DDBJ databases">
        <authorList>
            <person name="Andreevskaya M."/>
        </authorList>
    </citation>
    <scope>NUCLEOTIDE SEQUENCE [LARGE SCALE GENOMIC DNA]</scope>
    <source>
        <strain evidence="5">MKFS47</strain>
    </source>
</reference>
<dbReference type="STRING" id="1364.LP2241_30185"/>
<dbReference type="SUPFAM" id="SSF56300">
    <property type="entry name" value="Metallo-dependent phosphatases"/>
    <property type="match status" value="1"/>
</dbReference>
<dbReference type="InterPro" id="IPR041802">
    <property type="entry name" value="MPP_YfcE"/>
</dbReference>
<accession>A0A0D6DY04</accession>
<gene>
    <name evidence="4" type="ORF">LACPI_1186</name>
</gene>
<protein>
    <recommendedName>
        <fullName evidence="2">Phosphoesterase</fullName>
        <ecNumber evidence="2">3.1.4.-</ecNumber>
    </recommendedName>
</protein>
<sequence>MIIVMSDSHGESKVIQNIKATYQDEASAIVHCGDSELDATDPIWKGISVVRGNCDFDTLFPESLVISADQAQVFVTHGHLYGVNFGLSQLTDAAQKAGCKLALFGHLHTPIATVEQDILCLNPGSVAQPRGQYKTKMYARIDITADAYVISYMDLAHQPIANLQFRLARSSQ</sequence>
<dbReference type="EMBL" id="LN774769">
    <property type="protein sequence ID" value="CEN28386.1"/>
    <property type="molecule type" value="Genomic_DNA"/>
</dbReference>
<comment type="similarity">
    <text evidence="1 2">Belongs to the metallophosphoesterase superfamily. YfcE family.</text>
</comment>
<dbReference type="InterPro" id="IPR024654">
    <property type="entry name" value="Calcineurin-like_PHP_lpxH"/>
</dbReference>
<dbReference type="HOGENOM" id="CLU_063749_2_0_9"/>
<evidence type="ECO:0000259" key="3">
    <source>
        <dbReference type="Pfam" id="PF12850"/>
    </source>
</evidence>
<dbReference type="Gene3D" id="3.60.21.10">
    <property type="match status" value="1"/>
</dbReference>
<dbReference type="KEGG" id="lpk:LACPI_1186"/>
<evidence type="ECO:0000256" key="2">
    <source>
        <dbReference type="RuleBase" id="RU362039"/>
    </source>
</evidence>
<comment type="cofactor">
    <cofactor evidence="2">
        <name>a divalent metal cation</name>
        <dbReference type="ChEBI" id="CHEBI:60240"/>
    </cofactor>
</comment>
<keyword evidence="2" id="KW-0479">Metal-binding</keyword>
<proteinExistence type="inferred from homology"/>
<dbReference type="Pfam" id="PF12850">
    <property type="entry name" value="Metallophos_2"/>
    <property type="match status" value="1"/>
</dbReference>
<dbReference type="CDD" id="cd00841">
    <property type="entry name" value="MPP_YfcE"/>
    <property type="match status" value="1"/>
</dbReference>
<dbReference type="EC" id="3.1.4.-" evidence="2"/>
<evidence type="ECO:0000313" key="4">
    <source>
        <dbReference type="EMBL" id="CEN28386.1"/>
    </source>
</evidence>
<dbReference type="GO" id="GO:0046872">
    <property type="term" value="F:metal ion binding"/>
    <property type="evidence" value="ECO:0007669"/>
    <property type="project" value="UniProtKB-KW"/>
</dbReference>
<feature type="domain" description="Calcineurin-like phosphoesterase" evidence="3">
    <location>
        <begin position="2"/>
        <end position="144"/>
    </location>
</feature>
<dbReference type="PANTHER" id="PTHR11124">
    <property type="entry name" value="VACUOLAR SORTING PROTEIN VPS29"/>
    <property type="match status" value="1"/>
</dbReference>
<dbReference type="InterPro" id="IPR000979">
    <property type="entry name" value="Phosphodiesterase_MJ0936/Vps29"/>
</dbReference>
<evidence type="ECO:0000256" key="1">
    <source>
        <dbReference type="ARBA" id="ARBA00008950"/>
    </source>
</evidence>
<dbReference type="AlphaFoldDB" id="A0A0D6DY04"/>